<keyword evidence="4 6" id="KW-1133">Transmembrane helix</keyword>
<keyword evidence="3 6" id="KW-0812">Transmembrane</keyword>
<feature type="transmembrane region" description="Helical" evidence="6">
    <location>
        <begin position="12"/>
        <end position="32"/>
    </location>
</feature>
<dbReference type="Pfam" id="PF00083">
    <property type="entry name" value="Sugar_tr"/>
    <property type="match status" value="1"/>
</dbReference>
<dbReference type="AlphaFoldDB" id="A0A7R7XPD3"/>
<dbReference type="EMBL" id="AP024446">
    <property type="protein sequence ID" value="BCS25261.1"/>
    <property type="molecule type" value="Genomic_DNA"/>
</dbReference>
<evidence type="ECO:0000313" key="8">
    <source>
        <dbReference type="EMBL" id="BCS25261.1"/>
    </source>
</evidence>
<comment type="subcellular location">
    <subcellularLocation>
        <location evidence="1">Membrane</location>
        <topology evidence="1">Multi-pass membrane protein</topology>
    </subcellularLocation>
</comment>
<dbReference type="InterPro" id="IPR005828">
    <property type="entry name" value="MFS_sugar_transport-like"/>
</dbReference>
<dbReference type="PANTHER" id="PTHR48022">
    <property type="entry name" value="PLASTIDIC GLUCOSE TRANSPORTER 4"/>
    <property type="match status" value="1"/>
</dbReference>
<evidence type="ECO:0000256" key="2">
    <source>
        <dbReference type="ARBA" id="ARBA00010992"/>
    </source>
</evidence>
<dbReference type="PANTHER" id="PTHR48022:SF2">
    <property type="entry name" value="PLASTIDIC GLUCOSE TRANSPORTER 4"/>
    <property type="match status" value="1"/>
</dbReference>
<evidence type="ECO:0000256" key="1">
    <source>
        <dbReference type="ARBA" id="ARBA00004141"/>
    </source>
</evidence>
<dbReference type="SUPFAM" id="SSF103473">
    <property type="entry name" value="MFS general substrate transporter"/>
    <property type="match status" value="1"/>
</dbReference>
<dbReference type="GeneID" id="64975266"/>
<dbReference type="Proteomes" id="UP000654913">
    <property type="component" value="Chromosome 4"/>
</dbReference>
<organism evidence="8 9">
    <name type="scientific">Aspergillus puulaauensis</name>
    <dbReference type="NCBI Taxonomy" id="1220207"/>
    <lineage>
        <taxon>Eukaryota</taxon>
        <taxon>Fungi</taxon>
        <taxon>Dikarya</taxon>
        <taxon>Ascomycota</taxon>
        <taxon>Pezizomycotina</taxon>
        <taxon>Eurotiomycetes</taxon>
        <taxon>Eurotiomycetidae</taxon>
        <taxon>Eurotiales</taxon>
        <taxon>Aspergillaceae</taxon>
        <taxon>Aspergillus</taxon>
    </lineage>
</organism>
<evidence type="ECO:0000259" key="7">
    <source>
        <dbReference type="PROSITE" id="PS50850"/>
    </source>
</evidence>
<name>A0A7R7XPD3_9EURO</name>
<evidence type="ECO:0000256" key="4">
    <source>
        <dbReference type="ARBA" id="ARBA00022989"/>
    </source>
</evidence>
<dbReference type="Gene3D" id="1.20.1250.20">
    <property type="entry name" value="MFS general substrate transporter like domains"/>
    <property type="match status" value="1"/>
</dbReference>
<protein>
    <recommendedName>
        <fullName evidence="7">Major facilitator superfamily (MFS) profile domain-containing protein</fullName>
    </recommendedName>
</protein>
<dbReference type="InterPro" id="IPR050360">
    <property type="entry name" value="MFS_Sugar_Transporters"/>
</dbReference>
<reference evidence="8" key="1">
    <citation type="submission" date="2021-01" db="EMBL/GenBank/DDBJ databases">
        <authorList>
            <consortium name="Aspergillus puulaauensis MK2 genome sequencing consortium"/>
            <person name="Kazuki M."/>
            <person name="Futagami T."/>
        </authorList>
    </citation>
    <scope>NUCLEOTIDE SEQUENCE</scope>
    <source>
        <strain evidence="8">MK2</strain>
    </source>
</reference>
<dbReference type="GO" id="GO:0005351">
    <property type="term" value="F:carbohydrate:proton symporter activity"/>
    <property type="evidence" value="ECO:0007669"/>
    <property type="project" value="TreeGrafter"/>
</dbReference>
<dbReference type="KEGG" id="apuu:APUU_41705S"/>
<gene>
    <name evidence="8" type="ORF">APUU_41705S</name>
</gene>
<feature type="transmembrane region" description="Helical" evidence="6">
    <location>
        <begin position="101"/>
        <end position="122"/>
    </location>
</feature>
<evidence type="ECO:0000313" key="9">
    <source>
        <dbReference type="Proteomes" id="UP000654913"/>
    </source>
</evidence>
<evidence type="ECO:0000256" key="5">
    <source>
        <dbReference type="ARBA" id="ARBA00023136"/>
    </source>
</evidence>
<dbReference type="InterPro" id="IPR036259">
    <property type="entry name" value="MFS_trans_sf"/>
</dbReference>
<keyword evidence="9" id="KW-1185">Reference proteome</keyword>
<comment type="similarity">
    <text evidence="2">Belongs to the major facilitator superfamily. Sugar transporter (TC 2.A.1.1) family.</text>
</comment>
<feature type="domain" description="Major facilitator superfamily (MFS) profile" evidence="7">
    <location>
        <begin position="19"/>
        <end position="141"/>
    </location>
</feature>
<evidence type="ECO:0000256" key="6">
    <source>
        <dbReference type="SAM" id="Phobius"/>
    </source>
</evidence>
<dbReference type="GO" id="GO:0016020">
    <property type="term" value="C:membrane"/>
    <property type="evidence" value="ECO:0007669"/>
    <property type="project" value="UniProtKB-SubCell"/>
</dbReference>
<keyword evidence="5 6" id="KW-0472">Membrane</keyword>
<reference evidence="8" key="2">
    <citation type="submission" date="2021-02" db="EMBL/GenBank/DDBJ databases">
        <title>Aspergillus puulaauensis MK2 genome sequence.</title>
        <authorList>
            <person name="Futagami T."/>
            <person name="Mori K."/>
            <person name="Kadooka C."/>
            <person name="Tanaka T."/>
        </authorList>
    </citation>
    <scope>NUCLEOTIDE SEQUENCE</scope>
    <source>
        <strain evidence="8">MK2</strain>
    </source>
</reference>
<feature type="transmembrane region" description="Helical" evidence="6">
    <location>
        <begin position="67"/>
        <end position="89"/>
    </location>
</feature>
<dbReference type="RefSeq" id="XP_041557455.1">
    <property type="nucleotide sequence ID" value="XM_041704917.1"/>
</dbReference>
<accession>A0A7R7XPD3</accession>
<evidence type="ECO:0000256" key="3">
    <source>
        <dbReference type="ARBA" id="ARBA00022692"/>
    </source>
</evidence>
<dbReference type="InterPro" id="IPR020846">
    <property type="entry name" value="MFS_dom"/>
</dbReference>
<dbReference type="PROSITE" id="PS50850">
    <property type="entry name" value="MFS"/>
    <property type="match status" value="1"/>
</dbReference>
<proteinExistence type="inferred from homology"/>
<sequence>MAVPTPTKLGHLTPRLLRIFILASIGAMNFGYDNNWWSGAIASKEFNADFGRYVDGPDQPKRLPSSWLSTASGTPIAGWIVGCFVASYLTSSLGRRKTIMILCAVGLVGIIIAVHVCMAIHVKICPRSGAEESLIVRTVQG</sequence>